<evidence type="ECO:0000313" key="1">
    <source>
        <dbReference type="EMBL" id="ERE79922.1"/>
    </source>
</evidence>
<evidence type="ECO:0000313" key="2">
    <source>
        <dbReference type="Proteomes" id="UP000030759"/>
    </source>
</evidence>
<accession>A0A061IAQ9</accession>
<reference evidence="2" key="1">
    <citation type="journal article" date="2013" name="Nat. Biotechnol.">
        <title>Chinese hamster genome sequenced from sorted chromosomes.</title>
        <authorList>
            <person name="Brinkrolf K."/>
            <person name="Rupp O."/>
            <person name="Laux H."/>
            <person name="Kollin F."/>
            <person name="Ernst W."/>
            <person name="Linke B."/>
            <person name="Kofler R."/>
            <person name="Romand S."/>
            <person name="Hesse F."/>
            <person name="Budach W.E."/>
            <person name="Galosy S."/>
            <person name="Muller D."/>
            <person name="Noll T."/>
            <person name="Wienberg J."/>
            <person name="Jostock T."/>
            <person name="Leonard M."/>
            <person name="Grillari J."/>
            <person name="Tauch A."/>
            <person name="Goesmann A."/>
            <person name="Helk B."/>
            <person name="Mott J.E."/>
            <person name="Puhler A."/>
            <person name="Borth N."/>
        </authorList>
    </citation>
    <scope>NUCLEOTIDE SEQUENCE [LARGE SCALE GENOMIC DNA]</scope>
    <source>
        <strain evidence="2">17A/GY</strain>
    </source>
</reference>
<protein>
    <submittedName>
        <fullName evidence="1">ADAMTS-like protein 3</fullName>
    </submittedName>
</protein>
<organism evidence="1 2">
    <name type="scientific">Cricetulus griseus</name>
    <name type="common">Chinese hamster</name>
    <name type="synonym">Cricetulus barabensis griseus</name>
    <dbReference type="NCBI Taxonomy" id="10029"/>
    <lineage>
        <taxon>Eukaryota</taxon>
        <taxon>Metazoa</taxon>
        <taxon>Chordata</taxon>
        <taxon>Craniata</taxon>
        <taxon>Vertebrata</taxon>
        <taxon>Euteleostomi</taxon>
        <taxon>Mammalia</taxon>
        <taxon>Eutheria</taxon>
        <taxon>Euarchontoglires</taxon>
        <taxon>Glires</taxon>
        <taxon>Rodentia</taxon>
        <taxon>Myomorpha</taxon>
        <taxon>Muroidea</taxon>
        <taxon>Cricetidae</taxon>
        <taxon>Cricetinae</taxon>
        <taxon>Cricetulus</taxon>
    </lineage>
</organism>
<name>A0A061IAQ9_CRIGR</name>
<gene>
    <name evidence="1" type="ORF">H671_3g9241</name>
</gene>
<dbReference type="Proteomes" id="UP000030759">
    <property type="component" value="Unassembled WGS sequence"/>
</dbReference>
<dbReference type="EMBL" id="KE671708">
    <property type="protein sequence ID" value="ERE79922.1"/>
    <property type="molecule type" value="Genomic_DNA"/>
</dbReference>
<feature type="non-terminal residue" evidence="1">
    <location>
        <position position="1"/>
    </location>
</feature>
<sequence length="53" mass="5991">ATAEKSPGAYFLPEFALSPQGSFLEDTTGEQFLTYRYDDQGNPYFPLWPLLVT</sequence>
<dbReference type="AlphaFoldDB" id="A0A061IAQ9"/>
<proteinExistence type="predicted"/>